<dbReference type="AlphaFoldDB" id="A0A9P1EEY8"/>
<proteinExistence type="predicted"/>
<name>A0A9P1EEY8_CUSEU</name>
<keyword evidence="5" id="KW-0812">Transmembrane</keyword>
<keyword evidence="1" id="KW-0479">Metal-binding</keyword>
<dbReference type="PROSITE" id="PS51999">
    <property type="entry name" value="ZF_GRF"/>
    <property type="match status" value="1"/>
</dbReference>
<keyword evidence="3" id="KW-0862">Zinc</keyword>
<keyword evidence="8" id="KW-1185">Reference proteome</keyword>
<organism evidence="7 8">
    <name type="scientific">Cuscuta europaea</name>
    <name type="common">European dodder</name>
    <dbReference type="NCBI Taxonomy" id="41803"/>
    <lineage>
        <taxon>Eukaryota</taxon>
        <taxon>Viridiplantae</taxon>
        <taxon>Streptophyta</taxon>
        <taxon>Embryophyta</taxon>
        <taxon>Tracheophyta</taxon>
        <taxon>Spermatophyta</taxon>
        <taxon>Magnoliopsida</taxon>
        <taxon>eudicotyledons</taxon>
        <taxon>Gunneridae</taxon>
        <taxon>Pentapetalae</taxon>
        <taxon>asterids</taxon>
        <taxon>lamiids</taxon>
        <taxon>Solanales</taxon>
        <taxon>Convolvulaceae</taxon>
        <taxon>Cuscuteae</taxon>
        <taxon>Cuscuta</taxon>
        <taxon>Cuscuta subgen. Cuscuta</taxon>
    </lineage>
</organism>
<evidence type="ECO:0000313" key="7">
    <source>
        <dbReference type="EMBL" id="CAH9100517.1"/>
    </source>
</evidence>
<evidence type="ECO:0000256" key="5">
    <source>
        <dbReference type="SAM" id="Phobius"/>
    </source>
</evidence>
<evidence type="ECO:0000313" key="8">
    <source>
        <dbReference type="Proteomes" id="UP001152484"/>
    </source>
</evidence>
<protein>
    <recommendedName>
        <fullName evidence="6">GRF-type domain-containing protein</fullName>
    </recommendedName>
</protein>
<accession>A0A9P1EEY8</accession>
<evidence type="ECO:0000256" key="4">
    <source>
        <dbReference type="PROSITE-ProRule" id="PRU01343"/>
    </source>
</evidence>
<feature type="domain" description="GRF-type" evidence="6">
    <location>
        <begin position="57"/>
        <end position="102"/>
    </location>
</feature>
<dbReference type="EMBL" id="CAMAPE010000038">
    <property type="protein sequence ID" value="CAH9100517.1"/>
    <property type="molecule type" value="Genomic_DNA"/>
</dbReference>
<reference evidence="7" key="1">
    <citation type="submission" date="2022-07" db="EMBL/GenBank/DDBJ databases">
        <authorList>
            <person name="Macas J."/>
            <person name="Novak P."/>
            <person name="Neumann P."/>
        </authorList>
    </citation>
    <scope>NUCLEOTIDE SEQUENCE</scope>
</reference>
<dbReference type="PANTHER" id="PTHR33248">
    <property type="entry name" value="ZINC ION-BINDING PROTEIN"/>
    <property type="match status" value="1"/>
</dbReference>
<evidence type="ECO:0000256" key="1">
    <source>
        <dbReference type="ARBA" id="ARBA00022723"/>
    </source>
</evidence>
<dbReference type="InterPro" id="IPR010666">
    <property type="entry name" value="Znf_GRF"/>
</dbReference>
<evidence type="ECO:0000256" key="3">
    <source>
        <dbReference type="ARBA" id="ARBA00022833"/>
    </source>
</evidence>
<comment type="caution">
    <text evidence="7">The sequence shown here is derived from an EMBL/GenBank/DDBJ whole genome shotgun (WGS) entry which is preliminary data.</text>
</comment>
<keyword evidence="5" id="KW-0472">Membrane</keyword>
<keyword evidence="2 4" id="KW-0863">Zinc-finger</keyword>
<dbReference type="Proteomes" id="UP001152484">
    <property type="component" value="Unassembled WGS sequence"/>
</dbReference>
<dbReference type="GO" id="GO:0008270">
    <property type="term" value="F:zinc ion binding"/>
    <property type="evidence" value="ECO:0007669"/>
    <property type="project" value="UniProtKB-KW"/>
</dbReference>
<dbReference type="Pfam" id="PF06839">
    <property type="entry name" value="Zn_ribbon_GRF"/>
    <property type="match status" value="1"/>
</dbReference>
<dbReference type="OrthoDB" id="1303182at2759"/>
<evidence type="ECO:0000259" key="6">
    <source>
        <dbReference type="PROSITE" id="PS51999"/>
    </source>
</evidence>
<sequence length="183" mass="21099">MLSKYNLKQIMKKKAVMSDTPSALRSSEARKSEFGDLVKLRSIYERPYSGRSRFCRCMSANGTPVKAPLWTSWTDKNPGRRFHGCRNYEKDGCGFFEWHDEPLTDRAGHIINELKRENRRLQSAMFEPECDSVAQKLESEVEEVNSRNDAAHLELESKTKMKKNYVIVVLLCVLIVVLCVFVC</sequence>
<feature type="transmembrane region" description="Helical" evidence="5">
    <location>
        <begin position="165"/>
        <end position="182"/>
    </location>
</feature>
<keyword evidence="5" id="KW-1133">Transmembrane helix</keyword>
<gene>
    <name evidence="7" type="ORF">CEURO_LOCUS14965</name>
</gene>
<evidence type="ECO:0000256" key="2">
    <source>
        <dbReference type="ARBA" id="ARBA00022771"/>
    </source>
</evidence>